<name>A0AAQ3WY49_PASNO</name>
<protein>
    <submittedName>
        <fullName evidence="1">Uncharacterized protein</fullName>
    </submittedName>
</protein>
<evidence type="ECO:0000313" key="1">
    <source>
        <dbReference type="EMBL" id="WVZ77396.1"/>
    </source>
</evidence>
<dbReference type="AlphaFoldDB" id="A0AAQ3WY49"/>
<dbReference type="Proteomes" id="UP001341281">
    <property type="component" value="Chromosome 05"/>
</dbReference>
<keyword evidence="2" id="KW-1185">Reference proteome</keyword>
<gene>
    <name evidence="1" type="ORF">U9M48_025266</name>
</gene>
<proteinExistence type="predicted"/>
<dbReference type="EMBL" id="CP144749">
    <property type="protein sequence ID" value="WVZ77396.1"/>
    <property type="molecule type" value="Genomic_DNA"/>
</dbReference>
<evidence type="ECO:0000313" key="2">
    <source>
        <dbReference type="Proteomes" id="UP001341281"/>
    </source>
</evidence>
<organism evidence="1 2">
    <name type="scientific">Paspalum notatum var. saurae</name>
    <dbReference type="NCBI Taxonomy" id="547442"/>
    <lineage>
        <taxon>Eukaryota</taxon>
        <taxon>Viridiplantae</taxon>
        <taxon>Streptophyta</taxon>
        <taxon>Embryophyta</taxon>
        <taxon>Tracheophyta</taxon>
        <taxon>Spermatophyta</taxon>
        <taxon>Magnoliopsida</taxon>
        <taxon>Liliopsida</taxon>
        <taxon>Poales</taxon>
        <taxon>Poaceae</taxon>
        <taxon>PACMAD clade</taxon>
        <taxon>Panicoideae</taxon>
        <taxon>Andropogonodae</taxon>
        <taxon>Paspaleae</taxon>
        <taxon>Paspalinae</taxon>
        <taxon>Paspalum</taxon>
    </lineage>
</organism>
<reference evidence="1 2" key="1">
    <citation type="submission" date="2024-02" db="EMBL/GenBank/DDBJ databases">
        <title>High-quality chromosome-scale genome assembly of Pensacola bahiagrass (Paspalum notatum Flugge var. saurae).</title>
        <authorList>
            <person name="Vega J.M."/>
            <person name="Podio M."/>
            <person name="Orjuela J."/>
            <person name="Siena L.A."/>
            <person name="Pessino S.C."/>
            <person name="Combes M.C."/>
            <person name="Mariac C."/>
            <person name="Albertini E."/>
            <person name="Pupilli F."/>
            <person name="Ortiz J.P.A."/>
            <person name="Leblanc O."/>
        </authorList>
    </citation>
    <scope>NUCLEOTIDE SEQUENCE [LARGE SCALE GENOMIC DNA]</scope>
    <source>
        <strain evidence="1">R1</strain>
        <tissue evidence="1">Leaf</tissue>
    </source>
</reference>
<sequence>MALRSLIFNMKAVPRGVPAASRAFTKAARKPDPKLMNNPWSKIAAELRDTSKYRSPEDLRRAIGTLMEKELKPISERHEKELGNLRAAAGLVMAGVVLLISHK</sequence>
<accession>A0AAQ3WY49</accession>